<dbReference type="GeneID" id="24266489"/>
<evidence type="ECO:0000256" key="1">
    <source>
        <dbReference type="SAM" id="MobiDB-lite"/>
    </source>
</evidence>
<feature type="region of interest" description="Disordered" evidence="1">
    <location>
        <begin position="73"/>
        <end position="149"/>
    </location>
</feature>
<dbReference type="AlphaFoldDB" id="A0A0D9QPW9"/>
<reference evidence="2 3" key="1">
    <citation type="submission" date="2014-03" db="EMBL/GenBank/DDBJ databases">
        <title>The Genome Sequence of Plasmodium fragile nilgiri.</title>
        <authorList>
            <consortium name="The Broad Institute Genomics Platform"/>
            <consortium name="The Broad Institute Genome Sequencing Center for Infectious Disease"/>
            <person name="Neafsey D."/>
            <person name="Duraisingh M."/>
            <person name="Young S.K."/>
            <person name="Zeng Q."/>
            <person name="Gargeya S."/>
            <person name="Abouelleil A."/>
            <person name="Alvarado L."/>
            <person name="Chapman S.B."/>
            <person name="Gainer-Dewar J."/>
            <person name="Goldberg J."/>
            <person name="Griggs A."/>
            <person name="Gujja S."/>
            <person name="Hansen M."/>
            <person name="Howarth C."/>
            <person name="Imamovic A."/>
            <person name="Larimer J."/>
            <person name="Pearson M."/>
            <person name="Poon T.W."/>
            <person name="Priest M."/>
            <person name="Roberts A."/>
            <person name="Saif S."/>
            <person name="Shea T."/>
            <person name="Sykes S."/>
            <person name="Wortman J."/>
            <person name="Nusbaum C."/>
            <person name="Birren B."/>
        </authorList>
    </citation>
    <scope>NUCLEOTIDE SEQUENCE [LARGE SCALE GENOMIC DNA]</scope>
    <source>
        <strain evidence="3">nilgiri</strain>
    </source>
</reference>
<dbReference type="Proteomes" id="UP000054561">
    <property type="component" value="Unassembled WGS sequence"/>
</dbReference>
<dbReference type="EMBL" id="KQ001654">
    <property type="protein sequence ID" value="KJP89089.1"/>
    <property type="molecule type" value="Genomic_DNA"/>
</dbReference>
<evidence type="ECO:0000313" key="2">
    <source>
        <dbReference type="EMBL" id="KJP89089.1"/>
    </source>
</evidence>
<sequence>MVRYSCVFLLSFLGALITLVGHDYWGFFFPVAKCNIRVLNNGKGGHKTSGKHMHHHLGVSNPTEVGQLSAVEKGGMQSNNQMEDTSEDELDYEEEDELDSGQEEAMSRWSSRGVGVLSDVSPHNAGKPFEDDMDEDDNQSEEPPSNNYTFFEATNDREIKKVDSLSQPGQQKLLQQNFNWVKMPNIGISCRETGCPKTYQMCLPFYYDKANFEGKRLIEFMVDANHSRIKGLKFDNENIIDDKRDYLLTYSCVCKKYTADGSCDESVE</sequence>
<keyword evidence="3" id="KW-1185">Reference proteome</keyword>
<gene>
    <name evidence="2" type="ORF">AK88_01175</name>
</gene>
<dbReference type="VEuPathDB" id="PlasmoDB:AK88_01175"/>
<dbReference type="OMA" id="CPKTYQM"/>
<feature type="compositionally biased region" description="Acidic residues" evidence="1">
    <location>
        <begin position="84"/>
        <end position="102"/>
    </location>
</feature>
<feature type="compositionally biased region" description="Acidic residues" evidence="1">
    <location>
        <begin position="131"/>
        <end position="140"/>
    </location>
</feature>
<evidence type="ECO:0000313" key="3">
    <source>
        <dbReference type="Proteomes" id="UP000054561"/>
    </source>
</evidence>
<protein>
    <submittedName>
        <fullName evidence="2">Uncharacterized protein</fullName>
    </submittedName>
</protein>
<accession>A0A0D9QPW9</accession>
<dbReference type="OrthoDB" id="386648at2759"/>
<dbReference type="RefSeq" id="XP_012334234.1">
    <property type="nucleotide sequence ID" value="XM_012478811.1"/>
</dbReference>
<organism evidence="2 3">
    <name type="scientific">Plasmodium fragile</name>
    <dbReference type="NCBI Taxonomy" id="5857"/>
    <lineage>
        <taxon>Eukaryota</taxon>
        <taxon>Sar</taxon>
        <taxon>Alveolata</taxon>
        <taxon>Apicomplexa</taxon>
        <taxon>Aconoidasida</taxon>
        <taxon>Haemosporida</taxon>
        <taxon>Plasmodiidae</taxon>
        <taxon>Plasmodium</taxon>
        <taxon>Plasmodium (Plasmodium)</taxon>
    </lineage>
</organism>
<name>A0A0D9QPW9_PLAFR</name>
<proteinExistence type="predicted"/>